<feature type="signal peptide" evidence="9">
    <location>
        <begin position="1"/>
        <end position="29"/>
    </location>
</feature>
<dbReference type="GO" id="GO:0004252">
    <property type="term" value="F:serine-type endopeptidase activity"/>
    <property type="evidence" value="ECO:0007669"/>
    <property type="project" value="UniProtKB-UniRule"/>
</dbReference>
<feature type="chain" id="PRO_5039342585" evidence="9">
    <location>
        <begin position="30"/>
        <end position="573"/>
    </location>
</feature>
<evidence type="ECO:0000256" key="8">
    <source>
        <dbReference type="SAM" id="MobiDB-lite"/>
    </source>
</evidence>
<evidence type="ECO:0000256" key="9">
    <source>
        <dbReference type="SAM" id="SignalP"/>
    </source>
</evidence>
<keyword evidence="4 6" id="KW-0720">Serine protease</keyword>
<dbReference type="InterPro" id="IPR000209">
    <property type="entry name" value="Peptidase_S8/S53_dom"/>
</dbReference>
<dbReference type="Pfam" id="PF00082">
    <property type="entry name" value="Peptidase_S8"/>
    <property type="match status" value="1"/>
</dbReference>
<keyword evidence="3 6" id="KW-0378">Hydrolase</keyword>
<gene>
    <name evidence="11" type="ORF">CNX65_05910</name>
</gene>
<dbReference type="KEGG" id="apre:CNX65_05910"/>
<keyword evidence="12" id="KW-1185">Reference proteome</keyword>
<accession>A0A290Z1J9</accession>
<keyword evidence="9" id="KW-0732">Signal</keyword>
<dbReference type="InterPro" id="IPR015500">
    <property type="entry name" value="Peptidase_S8_subtilisin-rel"/>
</dbReference>
<dbReference type="PROSITE" id="PS00137">
    <property type="entry name" value="SUBTILASE_HIS"/>
    <property type="match status" value="1"/>
</dbReference>
<dbReference type="PROSITE" id="PS51892">
    <property type="entry name" value="SUBTILASE"/>
    <property type="match status" value="1"/>
</dbReference>
<dbReference type="SUPFAM" id="SSF52743">
    <property type="entry name" value="Subtilisin-like"/>
    <property type="match status" value="1"/>
</dbReference>
<evidence type="ECO:0000313" key="12">
    <source>
        <dbReference type="Proteomes" id="UP000218505"/>
    </source>
</evidence>
<organism evidence="11 12">
    <name type="scientific">Actinosynnema pretiosum</name>
    <dbReference type="NCBI Taxonomy" id="42197"/>
    <lineage>
        <taxon>Bacteria</taxon>
        <taxon>Bacillati</taxon>
        <taxon>Actinomycetota</taxon>
        <taxon>Actinomycetes</taxon>
        <taxon>Pseudonocardiales</taxon>
        <taxon>Pseudonocardiaceae</taxon>
        <taxon>Actinosynnema</taxon>
    </lineage>
</organism>
<dbReference type="Proteomes" id="UP000218505">
    <property type="component" value="Chromosome"/>
</dbReference>
<evidence type="ECO:0000256" key="1">
    <source>
        <dbReference type="ARBA" id="ARBA00011073"/>
    </source>
</evidence>
<sequence>MPLLRRARAAAVSAALLATGLAAAPSASASAHPADGAGQAGPAAPGCVQTGRELRYLVVFDRGTSEPLASAEVGAACGRVEAYHPQIAVAVATSTDPGFGTRMGDDRAYSAQAEAVSRTKRKPDETAQLKSAVPETGDLTAQQWDMELVNAAAAHAVSTGSRDVVVGVLDSGVDPDHPDLVGALDPELSAGCTSGVADPARASWSPTTSPHGTHVAGTIAAADDGRGTTGVAPGVRIASVKVVDDEGFIYPEYAVCGFMWAATRGMAVTNNSYYIDPWVFTCRDQGGQSVVHEAVRRAVDYAADRGVLSVAAAGNEGADLTRPGRDALSPTNAAARPRPVDSSCLVLPAQLRNVVAVSSVGSSKVKAGYSSYGLGAVDLTGPGGDRKQPADDGVPGCVLSTVPSGYDYSCGTSMAVPHVSGVAALLASGHPEASPAELTKMLGEQAETLPCPADYDLNGTGAQDGYCTGYSEYNGFYGHGLVDAEAAVRSPLTGVGGPAGGAPGQTGSGQAGSGQAGSGSGQGGSGQAGAGQGGSGQAGSGESGPVRAGGSGERTEAGGAGTGSGTGKAATIG</sequence>
<name>A0A290Z1J9_9PSEU</name>
<evidence type="ECO:0000256" key="6">
    <source>
        <dbReference type="PROSITE-ProRule" id="PRU01240"/>
    </source>
</evidence>
<dbReference type="EMBL" id="CP023445">
    <property type="protein sequence ID" value="ATE52872.1"/>
    <property type="molecule type" value="Genomic_DNA"/>
</dbReference>
<feature type="region of interest" description="Disordered" evidence="8">
    <location>
        <begin position="494"/>
        <end position="573"/>
    </location>
</feature>
<dbReference type="PROSITE" id="PS00138">
    <property type="entry name" value="SUBTILASE_SER"/>
    <property type="match status" value="1"/>
</dbReference>
<evidence type="ECO:0000259" key="10">
    <source>
        <dbReference type="Pfam" id="PF00082"/>
    </source>
</evidence>
<dbReference type="RefSeq" id="WP_096491855.1">
    <property type="nucleotide sequence ID" value="NZ_CP023445.1"/>
</dbReference>
<dbReference type="InterPro" id="IPR023828">
    <property type="entry name" value="Peptidase_S8_Ser-AS"/>
</dbReference>
<evidence type="ECO:0000256" key="5">
    <source>
        <dbReference type="PIRSR" id="PIRSR615500-1"/>
    </source>
</evidence>
<evidence type="ECO:0000256" key="3">
    <source>
        <dbReference type="ARBA" id="ARBA00022801"/>
    </source>
</evidence>
<evidence type="ECO:0000256" key="4">
    <source>
        <dbReference type="ARBA" id="ARBA00022825"/>
    </source>
</evidence>
<dbReference type="AlphaFoldDB" id="A0A290Z1J9"/>
<reference evidence="11" key="1">
    <citation type="submission" date="2017-09" db="EMBL/GenBank/DDBJ databases">
        <title>Complete Genome Sequence of ansamitocin-producing Bacterium Actinosynnema pretiosum X47.</title>
        <authorList>
            <person name="Cao G."/>
            <person name="Zong G."/>
            <person name="Zhong C."/>
            <person name="Fu J."/>
        </authorList>
    </citation>
    <scope>NUCLEOTIDE SEQUENCE [LARGE SCALE GENOMIC DNA]</scope>
    <source>
        <strain evidence="11">X47</strain>
    </source>
</reference>
<dbReference type="GO" id="GO:0006508">
    <property type="term" value="P:proteolysis"/>
    <property type="evidence" value="ECO:0007669"/>
    <property type="project" value="UniProtKB-KW"/>
</dbReference>
<feature type="region of interest" description="Disordered" evidence="8">
    <location>
        <begin position="195"/>
        <end position="215"/>
    </location>
</feature>
<feature type="active site" description="Charge relay system" evidence="5 6">
    <location>
        <position position="211"/>
    </location>
</feature>
<dbReference type="InterPro" id="IPR050131">
    <property type="entry name" value="Peptidase_S8_subtilisin-like"/>
</dbReference>
<comment type="similarity">
    <text evidence="1 6 7">Belongs to the peptidase S8 family.</text>
</comment>
<dbReference type="InterPro" id="IPR036852">
    <property type="entry name" value="Peptidase_S8/S53_dom_sf"/>
</dbReference>
<dbReference type="InterPro" id="IPR023827">
    <property type="entry name" value="Peptidase_S8_Asp-AS"/>
</dbReference>
<feature type="domain" description="Peptidase S8/S53" evidence="10">
    <location>
        <begin position="162"/>
        <end position="455"/>
    </location>
</feature>
<keyword evidence="2 6" id="KW-0645">Protease</keyword>
<feature type="active site" description="Charge relay system" evidence="5 6">
    <location>
        <position position="413"/>
    </location>
</feature>
<protein>
    <submittedName>
        <fullName evidence="11">Serine protease</fullName>
    </submittedName>
</protein>
<dbReference type="PROSITE" id="PS00136">
    <property type="entry name" value="SUBTILASE_ASP"/>
    <property type="match status" value="1"/>
</dbReference>
<evidence type="ECO:0000256" key="7">
    <source>
        <dbReference type="RuleBase" id="RU003355"/>
    </source>
</evidence>
<dbReference type="Gene3D" id="3.40.50.200">
    <property type="entry name" value="Peptidase S8/S53 domain"/>
    <property type="match status" value="1"/>
</dbReference>
<feature type="compositionally biased region" description="Gly residues" evidence="8">
    <location>
        <begin position="494"/>
        <end position="566"/>
    </location>
</feature>
<proteinExistence type="inferred from homology"/>
<dbReference type="PANTHER" id="PTHR43806">
    <property type="entry name" value="PEPTIDASE S8"/>
    <property type="match status" value="1"/>
</dbReference>
<dbReference type="PANTHER" id="PTHR43806:SF11">
    <property type="entry name" value="CEREVISIN-RELATED"/>
    <property type="match status" value="1"/>
</dbReference>
<evidence type="ECO:0000256" key="2">
    <source>
        <dbReference type="ARBA" id="ARBA00022670"/>
    </source>
</evidence>
<dbReference type="PRINTS" id="PR00723">
    <property type="entry name" value="SUBTILISIN"/>
</dbReference>
<evidence type="ECO:0000313" key="11">
    <source>
        <dbReference type="EMBL" id="ATE52872.1"/>
    </source>
</evidence>
<dbReference type="InterPro" id="IPR022398">
    <property type="entry name" value="Peptidase_S8_His-AS"/>
</dbReference>
<feature type="active site" description="Charge relay system" evidence="5 6">
    <location>
        <position position="170"/>
    </location>
</feature>